<dbReference type="EMBL" id="BKCJ011360279">
    <property type="protein sequence ID" value="GFD25380.1"/>
    <property type="molecule type" value="Genomic_DNA"/>
</dbReference>
<proteinExistence type="predicted"/>
<feature type="compositionally biased region" description="Basic and acidic residues" evidence="1">
    <location>
        <begin position="19"/>
        <end position="34"/>
    </location>
</feature>
<gene>
    <name evidence="2" type="ORF">Tci_897349</name>
</gene>
<reference evidence="2" key="1">
    <citation type="journal article" date="2019" name="Sci. Rep.">
        <title>Draft genome of Tanacetum cinerariifolium, the natural source of mosquito coil.</title>
        <authorList>
            <person name="Yamashiro T."/>
            <person name="Shiraishi A."/>
            <person name="Satake H."/>
            <person name="Nakayama K."/>
        </authorList>
    </citation>
    <scope>NUCLEOTIDE SEQUENCE</scope>
</reference>
<sequence>GDFHWHSTIQIQYGTLRGSPRESEEAKSTRRFEQQQKGLHRYVCSPSDVIKKTI</sequence>
<evidence type="ECO:0000256" key="1">
    <source>
        <dbReference type="SAM" id="MobiDB-lite"/>
    </source>
</evidence>
<dbReference type="AlphaFoldDB" id="A0A699USD6"/>
<name>A0A699USD6_TANCI</name>
<comment type="caution">
    <text evidence="2">The sequence shown here is derived from an EMBL/GenBank/DDBJ whole genome shotgun (WGS) entry which is preliminary data.</text>
</comment>
<protein>
    <submittedName>
        <fullName evidence="2">Uncharacterized protein</fullName>
    </submittedName>
</protein>
<feature type="region of interest" description="Disordered" evidence="1">
    <location>
        <begin position="14"/>
        <end position="36"/>
    </location>
</feature>
<feature type="non-terminal residue" evidence="2">
    <location>
        <position position="1"/>
    </location>
</feature>
<organism evidence="2">
    <name type="scientific">Tanacetum cinerariifolium</name>
    <name type="common">Dalmatian daisy</name>
    <name type="synonym">Chrysanthemum cinerariifolium</name>
    <dbReference type="NCBI Taxonomy" id="118510"/>
    <lineage>
        <taxon>Eukaryota</taxon>
        <taxon>Viridiplantae</taxon>
        <taxon>Streptophyta</taxon>
        <taxon>Embryophyta</taxon>
        <taxon>Tracheophyta</taxon>
        <taxon>Spermatophyta</taxon>
        <taxon>Magnoliopsida</taxon>
        <taxon>eudicotyledons</taxon>
        <taxon>Gunneridae</taxon>
        <taxon>Pentapetalae</taxon>
        <taxon>asterids</taxon>
        <taxon>campanulids</taxon>
        <taxon>Asterales</taxon>
        <taxon>Asteraceae</taxon>
        <taxon>Asteroideae</taxon>
        <taxon>Anthemideae</taxon>
        <taxon>Anthemidinae</taxon>
        <taxon>Tanacetum</taxon>
    </lineage>
</organism>
<accession>A0A699USD6</accession>
<evidence type="ECO:0000313" key="2">
    <source>
        <dbReference type="EMBL" id="GFD25380.1"/>
    </source>
</evidence>